<dbReference type="PROSITE" id="PS50198">
    <property type="entry name" value="PPIC_PPIASE_2"/>
    <property type="match status" value="1"/>
</dbReference>
<dbReference type="InterPro" id="IPR027304">
    <property type="entry name" value="Trigger_fact/SurA_dom_sf"/>
</dbReference>
<feature type="domain" description="PpiC" evidence="3">
    <location>
        <begin position="142"/>
        <end position="244"/>
    </location>
</feature>
<dbReference type="InterPro" id="IPR050245">
    <property type="entry name" value="PrsA_foldase"/>
</dbReference>
<evidence type="ECO:0000259" key="3">
    <source>
        <dbReference type="PROSITE" id="PS50198"/>
    </source>
</evidence>
<dbReference type="Gene3D" id="3.10.50.40">
    <property type="match status" value="1"/>
</dbReference>
<keyword evidence="2" id="KW-0732">Signal</keyword>
<dbReference type="Pfam" id="PF13616">
    <property type="entry name" value="Rotamase_3"/>
    <property type="match status" value="1"/>
</dbReference>
<dbReference type="Proteomes" id="UP000614424">
    <property type="component" value="Unassembled WGS sequence"/>
</dbReference>
<proteinExistence type="predicted"/>
<dbReference type="GO" id="GO:0003755">
    <property type="term" value="F:peptidyl-prolyl cis-trans isomerase activity"/>
    <property type="evidence" value="ECO:0007669"/>
    <property type="project" value="UniProtKB-KW"/>
</dbReference>
<accession>A0A8J6NB46</accession>
<protein>
    <submittedName>
        <fullName evidence="4">Peptidylprolyl isomerase</fullName>
    </submittedName>
</protein>
<reference evidence="4 5" key="1">
    <citation type="submission" date="2020-08" db="EMBL/GenBank/DDBJ databases">
        <title>Bridging the membrane lipid divide: bacteria of the FCB group superphylum have the potential to synthesize archaeal ether lipids.</title>
        <authorList>
            <person name="Villanueva L."/>
            <person name="Von Meijenfeldt F.A.B."/>
            <person name="Westbye A.B."/>
            <person name="Yadav S."/>
            <person name="Hopmans E.C."/>
            <person name="Dutilh B.E."/>
            <person name="Sinninghe Damste J.S."/>
        </authorList>
    </citation>
    <scope>NUCLEOTIDE SEQUENCE [LARGE SCALE GENOMIC DNA]</scope>
    <source>
        <strain evidence="4">NIOZ-UU47</strain>
    </source>
</reference>
<dbReference type="InterPro" id="IPR046357">
    <property type="entry name" value="PPIase_dom_sf"/>
</dbReference>
<feature type="signal peptide" evidence="2">
    <location>
        <begin position="1"/>
        <end position="23"/>
    </location>
</feature>
<dbReference type="PANTHER" id="PTHR47245">
    <property type="entry name" value="PEPTIDYLPROLYL ISOMERASE"/>
    <property type="match status" value="1"/>
</dbReference>
<dbReference type="AlphaFoldDB" id="A0A8J6NB46"/>
<organism evidence="4 5">
    <name type="scientific">Candidatus Desulfobia pelagia</name>
    <dbReference type="NCBI Taxonomy" id="2841692"/>
    <lineage>
        <taxon>Bacteria</taxon>
        <taxon>Pseudomonadati</taxon>
        <taxon>Thermodesulfobacteriota</taxon>
        <taxon>Desulfobulbia</taxon>
        <taxon>Desulfobulbales</taxon>
        <taxon>Desulfobulbaceae</taxon>
        <taxon>Candidatus Desulfobia</taxon>
    </lineage>
</organism>
<name>A0A8J6NB46_9BACT</name>
<dbReference type="InterPro" id="IPR000297">
    <property type="entry name" value="PPIase_PpiC"/>
</dbReference>
<dbReference type="EMBL" id="JACNJZ010000041">
    <property type="protein sequence ID" value="MBC8316587.1"/>
    <property type="molecule type" value="Genomic_DNA"/>
</dbReference>
<evidence type="ECO:0000313" key="4">
    <source>
        <dbReference type="EMBL" id="MBC8316587.1"/>
    </source>
</evidence>
<gene>
    <name evidence="4" type="ORF">H8E41_01685</name>
</gene>
<dbReference type="SUPFAM" id="SSF109998">
    <property type="entry name" value="Triger factor/SurA peptide-binding domain-like"/>
    <property type="match status" value="1"/>
</dbReference>
<sequence length="289" mass="32527">MCNRLIFLSIFLFLFFGSGVSSAAEALPENEILAKVGDKMLTLKTFTLMVEGMPPQYQAMVKNMPEVKNDLIRSWTDTTLLAEEALSTGVDKDPVIALKIEEMKNRIIVETLIASRIDTTTPISADETRTYYDSHPDEFIQGELVKAQHILIRTSQDSSPEDQEKAKEKINEILERLEAGDSFVELAKKFSEDPGSRDKGGDLGYFGKGHMVPDFEEAAFNTAVGQVCSPVQTLYGFHLIKVNDKTEPMKIPFEKISTKLEETLRAERNHKALQELLAELKEKYPVTIY</sequence>
<feature type="chain" id="PRO_5035302326" evidence="2">
    <location>
        <begin position="24"/>
        <end position="289"/>
    </location>
</feature>
<dbReference type="PANTHER" id="PTHR47245:SF2">
    <property type="entry name" value="PEPTIDYL-PROLYL CIS-TRANS ISOMERASE HP_0175-RELATED"/>
    <property type="match status" value="1"/>
</dbReference>
<dbReference type="SUPFAM" id="SSF54534">
    <property type="entry name" value="FKBP-like"/>
    <property type="match status" value="1"/>
</dbReference>
<evidence type="ECO:0000256" key="2">
    <source>
        <dbReference type="SAM" id="SignalP"/>
    </source>
</evidence>
<evidence type="ECO:0000256" key="1">
    <source>
        <dbReference type="PROSITE-ProRule" id="PRU00278"/>
    </source>
</evidence>
<evidence type="ECO:0000313" key="5">
    <source>
        <dbReference type="Proteomes" id="UP000614424"/>
    </source>
</evidence>
<keyword evidence="1" id="KW-0697">Rotamase</keyword>
<keyword evidence="1 4" id="KW-0413">Isomerase</keyword>
<comment type="caution">
    <text evidence="4">The sequence shown here is derived from an EMBL/GenBank/DDBJ whole genome shotgun (WGS) entry which is preliminary data.</text>
</comment>